<evidence type="ECO:0000313" key="15">
    <source>
        <dbReference type="Proteomes" id="UP000504606"/>
    </source>
</evidence>
<feature type="transmembrane region" description="Helical" evidence="14">
    <location>
        <begin position="15"/>
        <end position="42"/>
    </location>
</feature>
<dbReference type="GO" id="GO:0005506">
    <property type="term" value="F:iron ion binding"/>
    <property type="evidence" value="ECO:0007669"/>
    <property type="project" value="InterPro"/>
</dbReference>
<dbReference type="GO" id="GO:0004497">
    <property type="term" value="F:monooxygenase activity"/>
    <property type="evidence" value="ECO:0007669"/>
    <property type="project" value="UniProtKB-KW"/>
</dbReference>
<keyword evidence="14" id="KW-1133">Transmembrane helix</keyword>
<evidence type="ECO:0000256" key="5">
    <source>
        <dbReference type="ARBA" id="ARBA00010617"/>
    </source>
</evidence>
<dbReference type="GO" id="GO:0016705">
    <property type="term" value="F:oxidoreductase activity, acting on paired donors, with incorporation or reduction of molecular oxygen"/>
    <property type="evidence" value="ECO:0007669"/>
    <property type="project" value="InterPro"/>
</dbReference>
<keyword evidence="8" id="KW-0256">Endoplasmic reticulum</keyword>
<reference evidence="16" key="1">
    <citation type="submission" date="2025-08" db="UniProtKB">
        <authorList>
            <consortium name="RefSeq"/>
        </authorList>
    </citation>
    <scope>IDENTIFICATION</scope>
    <source>
        <tissue evidence="16">Whole organism</tissue>
    </source>
</reference>
<name>A0A9C6X9N9_FRAOC</name>
<keyword evidence="6" id="KW-0349">Heme</keyword>
<keyword evidence="13 14" id="KW-0472">Membrane</keyword>
<protein>
    <submittedName>
        <fullName evidence="16">Probable cytochrome P450 6a13</fullName>
    </submittedName>
</protein>
<evidence type="ECO:0000256" key="13">
    <source>
        <dbReference type="ARBA" id="ARBA00023136"/>
    </source>
</evidence>
<dbReference type="InterPro" id="IPR036396">
    <property type="entry name" value="Cyt_P450_sf"/>
</dbReference>
<keyword evidence="15" id="KW-1185">Reference proteome</keyword>
<dbReference type="RefSeq" id="XP_052131779.1">
    <property type="nucleotide sequence ID" value="XM_052275819.1"/>
</dbReference>
<keyword evidence="12" id="KW-0503">Monooxygenase</keyword>
<dbReference type="GeneID" id="127751771"/>
<proteinExistence type="inferred from homology"/>
<keyword evidence="10" id="KW-0560">Oxidoreductase</keyword>
<dbReference type="Gene3D" id="1.10.630.10">
    <property type="entry name" value="Cytochrome P450"/>
    <property type="match status" value="1"/>
</dbReference>
<dbReference type="InterPro" id="IPR002403">
    <property type="entry name" value="Cyt_P450_E_grp-IV"/>
</dbReference>
<evidence type="ECO:0000256" key="12">
    <source>
        <dbReference type="ARBA" id="ARBA00023033"/>
    </source>
</evidence>
<dbReference type="GO" id="GO:0005789">
    <property type="term" value="C:endoplasmic reticulum membrane"/>
    <property type="evidence" value="ECO:0007669"/>
    <property type="project" value="UniProtKB-SubCell"/>
</dbReference>
<comment type="subcellular location">
    <subcellularLocation>
        <location evidence="4">Endoplasmic reticulum membrane</location>
        <topology evidence="4">Peripheral membrane protein</topology>
    </subcellularLocation>
    <subcellularLocation>
        <location evidence="3">Microsome membrane</location>
        <topology evidence="3">Peripheral membrane protein</topology>
    </subcellularLocation>
</comment>
<evidence type="ECO:0000256" key="7">
    <source>
        <dbReference type="ARBA" id="ARBA00022723"/>
    </source>
</evidence>
<evidence type="ECO:0000313" key="16">
    <source>
        <dbReference type="RefSeq" id="XP_052131779.1"/>
    </source>
</evidence>
<keyword evidence="14" id="KW-0812">Transmembrane</keyword>
<accession>A0A9C6X9N9</accession>
<dbReference type="AlphaFoldDB" id="A0A9C6X9N9"/>
<evidence type="ECO:0000256" key="14">
    <source>
        <dbReference type="SAM" id="Phobius"/>
    </source>
</evidence>
<dbReference type="PANTHER" id="PTHR24292">
    <property type="entry name" value="CYTOCHROME P450"/>
    <property type="match status" value="1"/>
</dbReference>
<dbReference type="KEGG" id="foc:127751771"/>
<dbReference type="Pfam" id="PF00067">
    <property type="entry name" value="p450"/>
    <property type="match status" value="1"/>
</dbReference>
<evidence type="ECO:0000256" key="3">
    <source>
        <dbReference type="ARBA" id="ARBA00004174"/>
    </source>
</evidence>
<dbReference type="SUPFAM" id="SSF48264">
    <property type="entry name" value="Cytochrome P450"/>
    <property type="match status" value="1"/>
</dbReference>
<evidence type="ECO:0000256" key="10">
    <source>
        <dbReference type="ARBA" id="ARBA00023002"/>
    </source>
</evidence>
<dbReference type="InterPro" id="IPR050476">
    <property type="entry name" value="Insect_CytP450_Detox"/>
</dbReference>
<comment type="cofactor">
    <cofactor evidence="1">
        <name>heme</name>
        <dbReference type="ChEBI" id="CHEBI:30413"/>
    </cofactor>
</comment>
<sequence length="554" mass="59338">MLEPAPWLEPWLEPAWALVSWACCAAAPVLALVLAALAPLAYWQHRWEDQGRDQDVAVEEDLLWLSGEARALPVLGSFASFLLGGSSFQDDLGALYRRHRAEGGARAGAAGLFEWRARPCVLLLDPELVTRVLGADAASFAGTLPKGLGPGVPPALRERLSPLLRAGRVGATARLMVECAEQLVQSLGESASAGPVDVEVLGPLDRFSTVVVGACAFGVAGNCVQDPDWELHRVAGAARRPPRLSLLALALVTALPSAAALVPARVLYPAATSFYVDMLRESAAFRARTRTRRTDFVDLMLSAAAPSRAQRGLSEQHDFLTAKDRRRHCALAYDVVAAQAFVLPAHAPRVVARCLRELAGLPDLQQRVAQEVRSARDPDQPLGLQVLRRAPLLEKVLLEALRLEPPCSALSTEVGAGGYALPVVGPRRGLLLEPGTHLYVAVDAVHRDADLYPDPLRFDPERFSAAARRARPTGAYLPFGELPGPDGVAEWAASGLPPPASSTAALFALQEMGLCLAALLADLEFGVSGVDARGDVRPKQVWLRVQRRPLDSTS</sequence>
<feature type="transmembrane region" description="Helical" evidence="14">
    <location>
        <begin position="246"/>
        <end position="268"/>
    </location>
</feature>
<keyword evidence="9" id="KW-0492">Microsome</keyword>
<dbReference type="Proteomes" id="UP000504606">
    <property type="component" value="Unplaced"/>
</dbReference>
<organism evidence="15 16">
    <name type="scientific">Frankliniella occidentalis</name>
    <name type="common">Western flower thrips</name>
    <name type="synonym">Euthrips occidentalis</name>
    <dbReference type="NCBI Taxonomy" id="133901"/>
    <lineage>
        <taxon>Eukaryota</taxon>
        <taxon>Metazoa</taxon>
        <taxon>Ecdysozoa</taxon>
        <taxon>Arthropoda</taxon>
        <taxon>Hexapoda</taxon>
        <taxon>Insecta</taxon>
        <taxon>Pterygota</taxon>
        <taxon>Neoptera</taxon>
        <taxon>Paraneoptera</taxon>
        <taxon>Thysanoptera</taxon>
        <taxon>Terebrantia</taxon>
        <taxon>Thripoidea</taxon>
        <taxon>Thripidae</taxon>
        <taxon>Frankliniella</taxon>
    </lineage>
</organism>
<keyword evidence="7" id="KW-0479">Metal-binding</keyword>
<gene>
    <name evidence="16" type="primary">LOC127751771</name>
</gene>
<evidence type="ECO:0000256" key="2">
    <source>
        <dbReference type="ARBA" id="ARBA00003690"/>
    </source>
</evidence>
<evidence type="ECO:0000256" key="6">
    <source>
        <dbReference type="ARBA" id="ARBA00022617"/>
    </source>
</evidence>
<dbReference type="PANTHER" id="PTHR24292:SF54">
    <property type="entry name" value="CYP9F3-RELATED"/>
    <property type="match status" value="1"/>
</dbReference>
<dbReference type="GO" id="GO:0020037">
    <property type="term" value="F:heme binding"/>
    <property type="evidence" value="ECO:0007669"/>
    <property type="project" value="InterPro"/>
</dbReference>
<evidence type="ECO:0000256" key="8">
    <source>
        <dbReference type="ARBA" id="ARBA00022824"/>
    </source>
</evidence>
<comment type="function">
    <text evidence="2">May be involved in the metabolism of insect hormones and in the breakdown of synthetic insecticides.</text>
</comment>
<evidence type="ECO:0000256" key="9">
    <source>
        <dbReference type="ARBA" id="ARBA00022848"/>
    </source>
</evidence>
<evidence type="ECO:0000256" key="4">
    <source>
        <dbReference type="ARBA" id="ARBA00004406"/>
    </source>
</evidence>
<dbReference type="InterPro" id="IPR001128">
    <property type="entry name" value="Cyt_P450"/>
</dbReference>
<keyword evidence="11" id="KW-0408">Iron</keyword>
<evidence type="ECO:0000256" key="1">
    <source>
        <dbReference type="ARBA" id="ARBA00001971"/>
    </source>
</evidence>
<dbReference type="OrthoDB" id="1470350at2759"/>
<dbReference type="PRINTS" id="PR00465">
    <property type="entry name" value="EP450IV"/>
</dbReference>
<evidence type="ECO:0000256" key="11">
    <source>
        <dbReference type="ARBA" id="ARBA00023004"/>
    </source>
</evidence>
<comment type="similarity">
    <text evidence="5">Belongs to the cytochrome P450 family.</text>
</comment>